<evidence type="ECO:0000313" key="1">
    <source>
        <dbReference type="EMBL" id="GJT91145.1"/>
    </source>
</evidence>
<evidence type="ECO:0000313" key="2">
    <source>
        <dbReference type="Proteomes" id="UP001151760"/>
    </source>
</evidence>
<proteinExistence type="predicted"/>
<keyword evidence="2" id="KW-1185">Reference proteome</keyword>
<accession>A0ABQ5HU02</accession>
<dbReference type="Proteomes" id="UP001151760">
    <property type="component" value="Unassembled WGS sequence"/>
</dbReference>
<gene>
    <name evidence="1" type="ORF">Tco_1079990</name>
</gene>
<reference evidence="1" key="1">
    <citation type="journal article" date="2022" name="Int. J. Mol. Sci.">
        <title>Draft Genome of Tanacetum Coccineum: Genomic Comparison of Closely Related Tanacetum-Family Plants.</title>
        <authorList>
            <person name="Yamashiro T."/>
            <person name="Shiraishi A."/>
            <person name="Nakayama K."/>
            <person name="Satake H."/>
        </authorList>
    </citation>
    <scope>NUCLEOTIDE SEQUENCE</scope>
</reference>
<organism evidence="1 2">
    <name type="scientific">Tanacetum coccineum</name>
    <dbReference type="NCBI Taxonomy" id="301880"/>
    <lineage>
        <taxon>Eukaryota</taxon>
        <taxon>Viridiplantae</taxon>
        <taxon>Streptophyta</taxon>
        <taxon>Embryophyta</taxon>
        <taxon>Tracheophyta</taxon>
        <taxon>Spermatophyta</taxon>
        <taxon>Magnoliopsida</taxon>
        <taxon>eudicotyledons</taxon>
        <taxon>Gunneridae</taxon>
        <taxon>Pentapetalae</taxon>
        <taxon>asterids</taxon>
        <taxon>campanulids</taxon>
        <taxon>Asterales</taxon>
        <taxon>Asteraceae</taxon>
        <taxon>Asteroideae</taxon>
        <taxon>Anthemideae</taxon>
        <taxon>Anthemidinae</taxon>
        <taxon>Tanacetum</taxon>
    </lineage>
</organism>
<name>A0ABQ5HU02_9ASTR</name>
<reference evidence="1" key="2">
    <citation type="submission" date="2022-01" db="EMBL/GenBank/DDBJ databases">
        <authorList>
            <person name="Yamashiro T."/>
            <person name="Shiraishi A."/>
            <person name="Satake H."/>
            <person name="Nakayama K."/>
        </authorList>
    </citation>
    <scope>NUCLEOTIDE SEQUENCE</scope>
</reference>
<protein>
    <submittedName>
        <fullName evidence="1">Uncharacterized protein</fullName>
    </submittedName>
</protein>
<dbReference type="EMBL" id="BQNB010019990">
    <property type="protein sequence ID" value="GJT91145.1"/>
    <property type="molecule type" value="Genomic_DNA"/>
</dbReference>
<comment type="caution">
    <text evidence="1">The sequence shown here is derived from an EMBL/GenBank/DDBJ whole genome shotgun (WGS) entry which is preliminary data.</text>
</comment>
<sequence>MLVEKEYPLSKGTLTLMMVTKLLVDQDNEMSKELLRKIFMQARMQEMKEKELNYNVNSDANSHESGIPFTKNAISTSKLLNRKVACFLGRDGDESRQCLQDHNNVIKAIYTGEDRADKSKAWEKRDENKKIRGLVNLGYGSDGLKVNLSVNGIEEVSDYVMVLDDDCKETELGVSGMDGDNELVDNVTGETVEGSFEECESLSFDKRLDAALDIQIVAAITKTLSCSLRTGIGVNGHNMIVDEGCIQKDIHLFGICHDLKHVEGQEDEYRSFKVTDAHSSDKISTCVDERYMQEEGLGKGIIGEEEMNINEKHKEELDMIRPGIEVKRGSSNVDDTSAGVDTNSNYIRLISVTQENNASTMGVSKIVVVDVYDSMFNFSERYGSTDFNKLVEMYNGKYDDNKEEDDFVILSFLHQ</sequence>